<comment type="caution">
    <text evidence="1">The sequence shown here is derived from an EMBL/GenBank/DDBJ whole genome shotgun (WGS) entry which is preliminary data.</text>
</comment>
<dbReference type="EMBL" id="JAMKOV010000001">
    <property type="protein sequence ID" value="KAI8045377.1"/>
    <property type="molecule type" value="Genomic_DNA"/>
</dbReference>
<dbReference type="AlphaFoldDB" id="A0A9Q0BUP6"/>
<reference evidence="1" key="1">
    <citation type="journal article" date="2023" name="Genome Biol. Evol.">
        <title>Long-read-based Genome Assembly of Drosophila gunungcola Reveals Fewer Chemosensory Genes in Flower-breeding Species.</title>
        <authorList>
            <person name="Negi A."/>
            <person name="Liao B.Y."/>
            <person name="Yeh S.D."/>
        </authorList>
    </citation>
    <scope>NUCLEOTIDE SEQUENCE</scope>
    <source>
        <strain evidence="1">Sukarami</strain>
    </source>
</reference>
<keyword evidence="2" id="KW-1185">Reference proteome</keyword>
<evidence type="ECO:0000313" key="1">
    <source>
        <dbReference type="EMBL" id="KAI8045377.1"/>
    </source>
</evidence>
<gene>
    <name evidence="1" type="ORF">M5D96_001557</name>
</gene>
<feature type="non-terminal residue" evidence="1">
    <location>
        <position position="1"/>
    </location>
</feature>
<protein>
    <submittedName>
        <fullName evidence="1">Uncharacterized protein</fullName>
    </submittedName>
</protein>
<name>A0A9Q0BUP6_9MUSC</name>
<dbReference type="Proteomes" id="UP001059596">
    <property type="component" value="Chromosome 3R"/>
</dbReference>
<accession>A0A9Q0BUP6</accession>
<evidence type="ECO:0000313" key="2">
    <source>
        <dbReference type="Proteomes" id="UP001059596"/>
    </source>
</evidence>
<organism evidence="1 2">
    <name type="scientific">Drosophila gunungcola</name>
    <name type="common">fruit fly</name>
    <dbReference type="NCBI Taxonomy" id="103775"/>
    <lineage>
        <taxon>Eukaryota</taxon>
        <taxon>Metazoa</taxon>
        <taxon>Ecdysozoa</taxon>
        <taxon>Arthropoda</taxon>
        <taxon>Hexapoda</taxon>
        <taxon>Insecta</taxon>
        <taxon>Pterygota</taxon>
        <taxon>Neoptera</taxon>
        <taxon>Endopterygota</taxon>
        <taxon>Diptera</taxon>
        <taxon>Brachycera</taxon>
        <taxon>Muscomorpha</taxon>
        <taxon>Ephydroidea</taxon>
        <taxon>Drosophilidae</taxon>
        <taxon>Drosophila</taxon>
        <taxon>Sophophora</taxon>
    </lineage>
</organism>
<sequence>GQSTFISVACESEPFTFCRINLFGRQTNIPIRQTSASRETGEEENRGGIYVFSCNSGQQKQQQIQIQRPGSCRPDQNSATNLFVLATNSSLFANKCQTGNETNPVEKIRIPLARQENAIEKNGIWEPVADWTADRPPVWTCPFGRRWLITFGRSSMTWTTGAQLSGGRWRR</sequence>
<proteinExistence type="predicted"/>